<protein>
    <submittedName>
        <fullName evidence="1">Uncharacterized protein</fullName>
    </submittedName>
</protein>
<reference evidence="1 2" key="1">
    <citation type="submission" date="2017-08" db="EMBL/GenBank/DDBJ databases">
        <authorList>
            <person name="Jones O.D."/>
            <person name="Rapp I.M."/>
            <person name="Layton S."/>
            <person name="Bhuiyan S."/>
            <person name="Kim T."/>
            <person name="Hughes L.E."/>
            <person name="Garlena R.A."/>
            <person name="Russell D.A."/>
            <person name="Pope W.H."/>
            <person name="Jacobs-Sera D."/>
            <person name="Hendrix R.W."/>
            <person name="Hatfull G.F."/>
        </authorList>
    </citation>
    <scope>NUCLEOTIDE SEQUENCE [LARGE SCALE GENOMIC DNA]</scope>
</reference>
<sequence length="80" mass="8766">MSYQTNPELGEQIGYAVGETVAMATDEWEDAVASKGDQGEIVRFGEDRSDIFAYVQFPGAEVGIPFPLLPHEFEKVQAGK</sequence>
<dbReference type="Proteomes" id="UP000230725">
    <property type="component" value="Segment"/>
</dbReference>
<organism evidence="1 2">
    <name type="scientific">Streptomyces phage Diane</name>
    <dbReference type="NCBI Taxonomy" id="2041207"/>
    <lineage>
        <taxon>Viruses</taxon>
        <taxon>Duplodnaviria</taxon>
        <taxon>Heunggongvirae</taxon>
        <taxon>Uroviricota</taxon>
        <taxon>Caudoviricetes</taxon>
        <taxon>Arquatrovirinae</taxon>
        <taxon>Omarvirus</taxon>
        <taxon>Omarvirus diane</taxon>
    </lineage>
</organism>
<evidence type="ECO:0000313" key="1">
    <source>
        <dbReference type="EMBL" id="ATI18844.1"/>
    </source>
</evidence>
<accession>A0A291LIH3</accession>
<evidence type="ECO:0000313" key="2">
    <source>
        <dbReference type="Proteomes" id="UP000230725"/>
    </source>
</evidence>
<keyword evidence="2" id="KW-1185">Reference proteome</keyword>
<gene>
    <name evidence="1" type="ORF">SEA_DIANE_60</name>
</gene>
<proteinExistence type="predicted"/>
<dbReference type="EMBL" id="MF766046">
    <property type="protein sequence ID" value="ATI18844.1"/>
    <property type="molecule type" value="Genomic_DNA"/>
</dbReference>
<name>A0A291LIH3_9CAUD</name>